<dbReference type="GeneID" id="19329021"/>
<organism evidence="6 7">
    <name type="scientific">Phaeoacremonium minimum (strain UCR-PA7)</name>
    <name type="common">Esca disease fungus</name>
    <name type="synonym">Togninia minima</name>
    <dbReference type="NCBI Taxonomy" id="1286976"/>
    <lineage>
        <taxon>Eukaryota</taxon>
        <taxon>Fungi</taxon>
        <taxon>Dikarya</taxon>
        <taxon>Ascomycota</taxon>
        <taxon>Pezizomycotina</taxon>
        <taxon>Sordariomycetes</taxon>
        <taxon>Sordariomycetidae</taxon>
        <taxon>Togniniales</taxon>
        <taxon>Togniniaceae</taxon>
        <taxon>Phaeoacremonium</taxon>
    </lineage>
</organism>
<dbReference type="AlphaFoldDB" id="R8BAI2"/>
<evidence type="ECO:0000313" key="6">
    <source>
        <dbReference type="EMBL" id="EON96305.1"/>
    </source>
</evidence>
<dbReference type="Proteomes" id="UP000014074">
    <property type="component" value="Unassembled WGS sequence"/>
</dbReference>
<dbReference type="PANTHER" id="PTHR31465:SF34">
    <property type="entry name" value="DOMAIN PROTEIN, PUTATIVE (AFU_ORTHOLOGUE AFUA_3G00480)-RELATED"/>
    <property type="match status" value="1"/>
</dbReference>
<dbReference type="HOGENOM" id="CLU_1541182_0_0_1"/>
<dbReference type="EMBL" id="KB933350">
    <property type="protein sequence ID" value="EON96305.1"/>
    <property type="molecule type" value="Genomic_DNA"/>
</dbReference>
<protein>
    <submittedName>
        <fullName evidence="6">Putative rta1 domain protein</fullName>
    </submittedName>
</protein>
<keyword evidence="7" id="KW-1185">Reference proteome</keyword>
<reference evidence="7" key="1">
    <citation type="journal article" date="2013" name="Genome Announc.">
        <title>Draft genome sequence of the ascomycete Phaeoacremonium aleophilum strain UCR-PA7, a causal agent of the esca disease complex in grapevines.</title>
        <authorList>
            <person name="Blanco-Ulate B."/>
            <person name="Rolshausen P."/>
            <person name="Cantu D."/>
        </authorList>
    </citation>
    <scope>NUCLEOTIDE SEQUENCE [LARGE SCALE GENOMIC DNA]</scope>
    <source>
        <strain evidence="7">UCR-PA7</strain>
    </source>
</reference>
<name>R8BAI2_PHAM7</name>
<sequence>MLILVRCIYRLVEHLGNTTIELDNADSLQTLSPILRYEWFFYVFEAVLMLINSVIWNIWNPSRFLPRDYHIYLSQDGTTEIEGPKIVDNRSFTMKILHLLSFGILFRKKIDHQQPDESGNYPATNGGRQTTPDNRTPLELIIYLLSFGILFRKKKVDNRPFQELGNYPAANRQA</sequence>
<evidence type="ECO:0000313" key="7">
    <source>
        <dbReference type="Proteomes" id="UP000014074"/>
    </source>
</evidence>
<dbReference type="OrthoDB" id="3358017at2759"/>
<gene>
    <name evidence="6" type="ORF">UCRPA7_8191</name>
</gene>
<keyword evidence="2 5" id="KW-0812">Transmembrane</keyword>
<dbReference type="InterPro" id="IPR007568">
    <property type="entry name" value="RTA1"/>
</dbReference>
<evidence type="ECO:0000256" key="3">
    <source>
        <dbReference type="ARBA" id="ARBA00022989"/>
    </source>
</evidence>
<dbReference type="Pfam" id="PF04479">
    <property type="entry name" value="RTA1"/>
    <property type="match status" value="1"/>
</dbReference>
<dbReference type="eggNOG" id="ENOG502RNSS">
    <property type="taxonomic scope" value="Eukaryota"/>
</dbReference>
<evidence type="ECO:0000256" key="2">
    <source>
        <dbReference type="ARBA" id="ARBA00022692"/>
    </source>
</evidence>
<dbReference type="RefSeq" id="XP_007918901.1">
    <property type="nucleotide sequence ID" value="XM_007920710.1"/>
</dbReference>
<proteinExistence type="predicted"/>
<keyword evidence="4 5" id="KW-0472">Membrane</keyword>
<keyword evidence="3 5" id="KW-1133">Transmembrane helix</keyword>
<accession>R8BAI2</accession>
<evidence type="ECO:0000256" key="1">
    <source>
        <dbReference type="ARBA" id="ARBA00004141"/>
    </source>
</evidence>
<evidence type="ECO:0000256" key="4">
    <source>
        <dbReference type="ARBA" id="ARBA00023136"/>
    </source>
</evidence>
<feature type="transmembrane region" description="Helical" evidence="5">
    <location>
        <begin position="39"/>
        <end position="59"/>
    </location>
</feature>
<dbReference type="KEGG" id="tmn:UCRPA7_8191"/>
<evidence type="ECO:0000256" key="5">
    <source>
        <dbReference type="SAM" id="Phobius"/>
    </source>
</evidence>
<dbReference type="PANTHER" id="PTHR31465">
    <property type="entry name" value="PROTEIN RTA1-RELATED"/>
    <property type="match status" value="1"/>
</dbReference>
<dbReference type="GO" id="GO:0016020">
    <property type="term" value="C:membrane"/>
    <property type="evidence" value="ECO:0007669"/>
    <property type="project" value="UniProtKB-SubCell"/>
</dbReference>
<comment type="subcellular location">
    <subcellularLocation>
        <location evidence="1">Membrane</location>
        <topology evidence="1">Multi-pass membrane protein</topology>
    </subcellularLocation>
</comment>